<dbReference type="AlphaFoldDB" id="A0A316M5J4"/>
<evidence type="ECO:0000313" key="2">
    <source>
        <dbReference type="Proteomes" id="UP000246114"/>
    </source>
</evidence>
<name>A0A316M5J4_9CLOT</name>
<dbReference type="Proteomes" id="UP000246114">
    <property type="component" value="Unassembled WGS sequence"/>
</dbReference>
<protein>
    <submittedName>
        <fullName evidence="1">Uncharacterized protein</fullName>
    </submittedName>
</protein>
<organism evidence="1 2">
    <name type="scientific">Clostridium cadaveris</name>
    <dbReference type="NCBI Taxonomy" id="1529"/>
    <lineage>
        <taxon>Bacteria</taxon>
        <taxon>Bacillati</taxon>
        <taxon>Bacillota</taxon>
        <taxon>Clostridia</taxon>
        <taxon>Eubacteriales</taxon>
        <taxon>Clostridiaceae</taxon>
        <taxon>Clostridium</taxon>
    </lineage>
</organism>
<proteinExistence type="predicted"/>
<accession>A0A316M5J4</accession>
<dbReference type="EMBL" id="QAMZ01000053">
    <property type="protein sequence ID" value="PWL51783.1"/>
    <property type="molecule type" value="Genomic_DNA"/>
</dbReference>
<reference evidence="1 2" key="1">
    <citation type="submission" date="2018-03" db="EMBL/GenBank/DDBJ databases">
        <title>The uncultured portion of the human microbiome is neutrally assembled.</title>
        <authorList>
            <person name="Jeraldo P."/>
            <person name="Boardman L."/>
            <person name="White B.A."/>
            <person name="Nelson H."/>
            <person name="Goldenfeld N."/>
            <person name="Chia N."/>
        </authorList>
    </citation>
    <scope>NUCLEOTIDE SEQUENCE [LARGE SCALE GENOMIC DNA]</scope>
    <source>
        <strain evidence="1">CIM:MAG 903</strain>
    </source>
</reference>
<comment type="caution">
    <text evidence="1">The sequence shown here is derived from an EMBL/GenBank/DDBJ whole genome shotgun (WGS) entry which is preliminary data.</text>
</comment>
<gene>
    <name evidence="1" type="ORF">DBY38_12620</name>
</gene>
<evidence type="ECO:0000313" key="1">
    <source>
        <dbReference type="EMBL" id="PWL51783.1"/>
    </source>
</evidence>
<sequence>MAYGTKFNLFLKVNTEKTNKEKIGILKQYSVEDMLTLLRNVEESPREFEQEIIKQIYNCLFDKGIMCI</sequence>